<dbReference type="SMART" id="SM00506">
    <property type="entry name" value="A1pp"/>
    <property type="match status" value="1"/>
</dbReference>
<gene>
    <name evidence="3" type="ORF">CP500_017510</name>
</gene>
<dbReference type="InterPro" id="IPR043472">
    <property type="entry name" value="Macro_dom-like"/>
</dbReference>
<dbReference type="PANTHER" id="PTHR12521">
    <property type="entry name" value="PROTEIN C6ORF130"/>
    <property type="match status" value="1"/>
</dbReference>
<reference evidence="3" key="1">
    <citation type="submission" date="2017-10" db="EMBL/GenBank/DDBJ databases">
        <title>Draft genome sequence of the planktic cyanobacteria Tychonema bourrellyi isolated from alpine lentic freshwater.</title>
        <authorList>
            <person name="Tett A."/>
            <person name="Armanini F."/>
            <person name="Asnicar F."/>
            <person name="Boscaini A."/>
            <person name="Pasolli E."/>
            <person name="Zolfo M."/>
            <person name="Donati C."/>
            <person name="Salmaso N."/>
            <person name="Segata N."/>
        </authorList>
    </citation>
    <scope>NUCLEOTIDE SEQUENCE</scope>
    <source>
        <strain evidence="3">FEM_GT703</strain>
    </source>
</reference>
<dbReference type="PROSITE" id="PS51154">
    <property type="entry name" value="MACRO"/>
    <property type="match status" value="1"/>
</dbReference>
<dbReference type="OrthoDB" id="9780211at2"/>
<dbReference type="Proteomes" id="UP000226442">
    <property type="component" value="Unassembled WGS sequence"/>
</dbReference>
<name>A0A2G4EXA9_9CYAN</name>
<comment type="caution">
    <text evidence="3">The sequence shown here is derived from an EMBL/GenBank/DDBJ whole genome shotgun (WGS) entry which is preliminary data.</text>
</comment>
<proteinExistence type="predicted"/>
<dbReference type="SUPFAM" id="SSF52949">
    <property type="entry name" value="Macro domain-like"/>
    <property type="match status" value="1"/>
</dbReference>
<evidence type="ECO:0000313" key="4">
    <source>
        <dbReference type="Proteomes" id="UP000226442"/>
    </source>
</evidence>
<evidence type="ECO:0000259" key="2">
    <source>
        <dbReference type="PROSITE" id="PS51154"/>
    </source>
</evidence>
<organism evidence="3 4">
    <name type="scientific">Tychonema bourrellyi FEM_GT703</name>
    <dbReference type="NCBI Taxonomy" id="2040638"/>
    <lineage>
        <taxon>Bacteria</taxon>
        <taxon>Bacillati</taxon>
        <taxon>Cyanobacteriota</taxon>
        <taxon>Cyanophyceae</taxon>
        <taxon>Oscillatoriophycideae</taxon>
        <taxon>Oscillatoriales</taxon>
        <taxon>Microcoleaceae</taxon>
        <taxon>Tychonema</taxon>
    </lineage>
</organism>
<dbReference type="PANTHER" id="PTHR12521:SF0">
    <property type="entry name" value="ADP-RIBOSE GLYCOHYDROLASE OARD1"/>
    <property type="match status" value="1"/>
</dbReference>
<evidence type="ECO:0000313" key="3">
    <source>
        <dbReference type="EMBL" id="PHX54182.1"/>
    </source>
</evidence>
<feature type="domain" description="Macro" evidence="2">
    <location>
        <begin position="1"/>
        <end position="163"/>
    </location>
</feature>
<sequence>MIKIQQGNLLKANAEAIVNTVNCVGVMGKGIALQFKQAYPDNFRQYEKACRANEVRPGQMFVISTSNLFNPRYIINFPTKRHWKGKSKIEDIQAGLTALIHEVKQLGITSIAVPPLGCGNGGLSWKTVKPLIESAFLELPNVQVLLFEPQGTPEADTMQVATEKPQMTRARALFVSLLQLYGIPGYRLTMLEIQKLAYFLQVAGEPLRLQYVKERYGPYANNLNHVLQKLEGHYIRGYGDRNTEAEIYVLSDGEIAARNFLENTPDAIERLERVSNLINGFETPYGMELLATVHWVVMENRQAAENSENAIALVHEWNTRKRDLFKPQHIRKAWQRLHQQNWFFSAITTNN</sequence>
<dbReference type="Gene3D" id="3.40.220.10">
    <property type="entry name" value="Leucine Aminopeptidase, subunit E, domain 1"/>
    <property type="match status" value="1"/>
</dbReference>
<evidence type="ECO:0000256" key="1">
    <source>
        <dbReference type="ARBA" id="ARBA00035885"/>
    </source>
</evidence>
<protein>
    <submittedName>
        <fullName evidence="3">Appr-1-p processing protein</fullName>
    </submittedName>
</protein>
<dbReference type="GO" id="GO:0140291">
    <property type="term" value="P:peptidyl-glutamate ADP-deribosylation"/>
    <property type="evidence" value="ECO:0007669"/>
    <property type="project" value="TreeGrafter"/>
</dbReference>
<dbReference type="InterPro" id="IPR050892">
    <property type="entry name" value="ADP-ribose_metab_enzymes"/>
</dbReference>
<keyword evidence="4" id="KW-1185">Reference proteome</keyword>
<accession>A0A2G4EXA9</accession>
<dbReference type="Pfam" id="PF01661">
    <property type="entry name" value="Macro"/>
    <property type="match status" value="1"/>
</dbReference>
<dbReference type="InterPro" id="IPR002589">
    <property type="entry name" value="Macro_dom"/>
</dbReference>
<dbReference type="AlphaFoldDB" id="A0A2G4EXA9"/>
<dbReference type="CDD" id="cd02901">
    <property type="entry name" value="Macro_Poa1p-like"/>
    <property type="match status" value="1"/>
</dbReference>
<dbReference type="RefSeq" id="WP_096829871.1">
    <property type="nucleotide sequence ID" value="NZ_NXIB02000117.1"/>
</dbReference>
<comment type="catalytic activity">
    <reaction evidence="1">
        <text>an N-(ADP-alpha-D-ribosyl)-thymidine in DNA + H2O = a thymidine in DNA + ADP-D-ribose</text>
        <dbReference type="Rhea" id="RHEA:71655"/>
        <dbReference type="Rhea" id="RHEA-COMP:13556"/>
        <dbReference type="Rhea" id="RHEA-COMP:18051"/>
        <dbReference type="ChEBI" id="CHEBI:15377"/>
        <dbReference type="ChEBI" id="CHEBI:57967"/>
        <dbReference type="ChEBI" id="CHEBI:137386"/>
        <dbReference type="ChEBI" id="CHEBI:191199"/>
    </reaction>
    <physiologicalReaction direction="left-to-right" evidence="1">
        <dbReference type="Rhea" id="RHEA:71656"/>
    </physiologicalReaction>
</comment>
<dbReference type="EMBL" id="NXIB02000117">
    <property type="protein sequence ID" value="PHX54182.1"/>
    <property type="molecule type" value="Genomic_DNA"/>
</dbReference>